<dbReference type="InterPro" id="IPR051454">
    <property type="entry name" value="RNA/ubiquinone_mod_enzymes"/>
</dbReference>
<dbReference type="PANTHER" id="PTHR30217:SF6">
    <property type="entry name" value="TRNA HYDROXYLATION PROTEIN P"/>
    <property type="match status" value="1"/>
</dbReference>
<comment type="caution">
    <text evidence="5">The sequence shown here is derived from an EMBL/GenBank/DDBJ whole genome shotgun (WGS) entry which is preliminary data.</text>
</comment>
<dbReference type="InterPro" id="IPR001539">
    <property type="entry name" value="Peptidase_U32"/>
</dbReference>
<protein>
    <recommendedName>
        <fullName evidence="4">Peptidase family U32 C-terminal domain-containing protein</fullName>
    </recommendedName>
</protein>
<dbReference type="GO" id="GO:0006508">
    <property type="term" value="P:proteolysis"/>
    <property type="evidence" value="ECO:0007669"/>
    <property type="project" value="UniProtKB-KW"/>
</dbReference>
<organism evidence="5 6">
    <name type="scientific">Endomicrobium trichonymphae</name>
    <dbReference type="NCBI Taxonomy" id="1408204"/>
    <lineage>
        <taxon>Bacteria</taxon>
        <taxon>Pseudomonadati</taxon>
        <taxon>Elusimicrobiota</taxon>
        <taxon>Endomicrobiia</taxon>
        <taxon>Endomicrobiales</taxon>
        <taxon>Endomicrobiaceae</taxon>
        <taxon>Candidatus Endomicrobiellum</taxon>
    </lineage>
</organism>
<dbReference type="InterPro" id="IPR032525">
    <property type="entry name" value="Peptidase_U32_C"/>
</dbReference>
<comment type="similarity">
    <text evidence="3">Belongs to the peptidase U32 family.</text>
</comment>
<sequence>MKKPELLLPAGSLSKLKTAFLYGADAVYAGTPEMSLRVKSEFLLEEMEEGISFAHDIGKKVYLTLNLFSHNKDVDRLEKFAKTLKALNPDGIIISDPGIFQYIKKEIPQIPIHISTQANVCSWLTADFWKNLGAESCVLGREISFSEAKEIREKCRHIRLEIFIHGAMCISYSGRCLMSAFMASRSANQGTCAHSCRWKYKSRLLLEEELRPGEYLEIEEDDKGSYILNSKDLCLMPKLDKIISIGIDSLKIEGRNKSEYYAAQTARVYRKAIDDYFDNPGGWQPDEYMKELITLQNRGYTIGFFDGMPGREAQDYIDTSSKSNYRNAGVIKSSVNGFLTIELRHKLKKENEIEILSPFKFEPVKIILNKIYDKDNNNLVEELAPGKTGQSVKIPVGGDLSIFPENTIIRIKTA</sequence>
<dbReference type="EMBL" id="LNVX01000553">
    <property type="protein sequence ID" value="OEG69814.1"/>
    <property type="molecule type" value="Genomic_DNA"/>
</dbReference>
<evidence type="ECO:0000256" key="3">
    <source>
        <dbReference type="ARBA" id="ARBA00038374"/>
    </source>
</evidence>
<evidence type="ECO:0000259" key="4">
    <source>
        <dbReference type="Pfam" id="PF16325"/>
    </source>
</evidence>
<gene>
    <name evidence="5" type="ORF">ATZ36_01800</name>
</gene>
<keyword evidence="6" id="KW-1185">Reference proteome</keyword>
<keyword evidence="2" id="KW-0378">Hydrolase</keyword>
<dbReference type="AlphaFoldDB" id="A0A1E5IHC5"/>
<name>A0A1E5IHC5_ENDTX</name>
<dbReference type="Gene3D" id="2.40.30.10">
    <property type="entry name" value="Translation factors"/>
    <property type="match status" value="1"/>
</dbReference>
<proteinExistence type="inferred from homology"/>
<dbReference type="PANTHER" id="PTHR30217">
    <property type="entry name" value="PEPTIDASE U32 FAMILY"/>
    <property type="match status" value="1"/>
</dbReference>
<feature type="domain" description="Peptidase family U32 C-terminal" evidence="4">
    <location>
        <begin position="324"/>
        <end position="410"/>
    </location>
</feature>
<evidence type="ECO:0000256" key="2">
    <source>
        <dbReference type="ARBA" id="ARBA00022801"/>
    </source>
</evidence>
<accession>A0A1E5IHC5</accession>
<dbReference type="Pfam" id="PF01136">
    <property type="entry name" value="Peptidase_U32"/>
    <property type="match status" value="1"/>
</dbReference>
<evidence type="ECO:0000313" key="6">
    <source>
        <dbReference type="Proteomes" id="UP000095237"/>
    </source>
</evidence>
<dbReference type="Proteomes" id="UP000095237">
    <property type="component" value="Unassembled WGS sequence"/>
</dbReference>
<reference evidence="5 6" key="1">
    <citation type="submission" date="2015-11" db="EMBL/GenBank/DDBJ databases">
        <title>Evidence for parallel genomic evolution in an endosymbiosis of termite gut flagellates.</title>
        <authorList>
            <person name="Zheng H."/>
        </authorList>
    </citation>
    <scope>NUCLEOTIDE SEQUENCE [LARGE SCALE GENOMIC DNA]</scope>
    <source>
        <strain evidence="5 6">CET450</strain>
    </source>
</reference>
<keyword evidence="1" id="KW-0645">Protease</keyword>
<dbReference type="GO" id="GO:0008233">
    <property type="term" value="F:peptidase activity"/>
    <property type="evidence" value="ECO:0007669"/>
    <property type="project" value="UniProtKB-KW"/>
</dbReference>
<evidence type="ECO:0000256" key="1">
    <source>
        <dbReference type="ARBA" id="ARBA00022670"/>
    </source>
</evidence>
<evidence type="ECO:0000313" key="5">
    <source>
        <dbReference type="EMBL" id="OEG69814.1"/>
    </source>
</evidence>
<dbReference type="PROSITE" id="PS01276">
    <property type="entry name" value="PEPTIDASE_U32"/>
    <property type="match status" value="1"/>
</dbReference>
<dbReference type="Pfam" id="PF16325">
    <property type="entry name" value="Peptidase_U32_C"/>
    <property type="match status" value="1"/>
</dbReference>